<dbReference type="EMBL" id="FOQK01000016">
    <property type="protein sequence ID" value="SFI12625.1"/>
    <property type="molecule type" value="Genomic_DNA"/>
</dbReference>
<dbReference type="AlphaFoldDB" id="A0A1I3FMY3"/>
<accession>A0A1I3FMY3</accession>
<organism evidence="1 2">
    <name type="scientific">Selenomonas ruminantium</name>
    <dbReference type="NCBI Taxonomy" id="971"/>
    <lineage>
        <taxon>Bacteria</taxon>
        <taxon>Bacillati</taxon>
        <taxon>Bacillota</taxon>
        <taxon>Negativicutes</taxon>
        <taxon>Selenomonadales</taxon>
        <taxon>Selenomonadaceae</taxon>
        <taxon>Selenomonas</taxon>
    </lineage>
</organism>
<evidence type="ECO:0000313" key="1">
    <source>
        <dbReference type="EMBL" id="SFI12625.1"/>
    </source>
</evidence>
<name>A0A1I3FMY3_SELRU</name>
<sequence>MGNSWQYYKYVFLATSKPHEPINIEMTKMEQMFDDKLYFVDGERNINHAT</sequence>
<reference evidence="1 2" key="1">
    <citation type="submission" date="2016-10" db="EMBL/GenBank/DDBJ databases">
        <authorList>
            <person name="de Groot N.N."/>
        </authorList>
    </citation>
    <scope>NUCLEOTIDE SEQUENCE [LARGE SCALE GENOMIC DNA]</scope>
    <source>
        <strain evidence="1 2">Z108</strain>
    </source>
</reference>
<proteinExistence type="predicted"/>
<evidence type="ECO:0000313" key="2">
    <source>
        <dbReference type="Proteomes" id="UP000183639"/>
    </source>
</evidence>
<dbReference type="Proteomes" id="UP000183639">
    <property type="component" value="Unassembled WGS sequence"/>
</dbReference>
<protein>
    <submittedName>
        <fullName evidence="1">Uncharacterized protein</fullName>
    </submittedName>
</protein>
<gene>
    <name evidence="1" type="ORF">SAMN04487861_11628</name>
</gene>
<dbReference type="RefSeq" id="WP_177207191.1">
    <property type="nucleotide sequence ID" value="NZ_FOQK01000016.1"/>
</dbReference>